<reference evidence="2" key="2">
    <citation type="journal article" date="2020" name="Nat. Commun.">
        <title>Large-scale genome sequencing of mycorrhizal fungi provides insights into the early evolution of symbiotic traits.</title>
        <authorList>
            <person name="Miyauchi S."/>
            <person name="Kiss E."/>
            <person name="Kuo A."/>
            <person name="Drula E."/>
            <person name="Kohler A."/>
            <person name="Sanchez-Garcia M."/>
            <person name="Morin E."/>
            <person name="Andreopoulos B."/>
            <person name="Barry K.W."/>
            <person name="Bonito G."/>
            <person name="Buee M."/>
            <person name="Carver A."/>
            <person name="Chen C."/>
            <person name="Cichocki N."/>
            <person name="Clum A."/>
            <person name="Culley D."/>
            <person name="Crous P.W."/>
            <person name="Fauchery L."/>
            <person name="Girlanda M."/>
            <person name="Hayes R.D."/>
            <person name="Keri Z."/>
            <person name="LaButti K."/>
            <person name="Lipzen A."/>
            <person name="Lombard V."/>
            <person name="Magnuson J."/>
            <person name="Maillard F."/>
            <person name="Murat C."/>
            <person name="Nolan M."/>
            <person name="Ohm R.A."/>
            <person name="Pangilinan J."/>
            <person name="Pereira M.F."/>
            <person name="Perotto S."/>
            <person name="Peter M."/>
            <person name="Pfister S."/>
            <person name="Riley R."/>
            <person name="Sitrit Y."/>
            <person name="Stielow J.B."/>
            <person name="Szollosi G."/>
            <person name="Zifcakova L."/>
            <person name="Stursova M."/>
            <person name="Spatafora J.W."/>
            <person name="Tedersoo L."/>
            <person name="Vaario L.M."/>
            <person name="Yamada A."/>
            <person name="Yan M."/>
            <person name="Wang P."/>
            <person name="Xu J."/>
            <person name="Bruns T."/>
            <person name="Baldrian P."/>
            <person name="Vilgalys R."/>
            <person name="Dunand C."/>
            <person name="Henrissat B."/>
            <person name="Grigoriev I.V."/>
            <person name="Hibbett D."/>
            <person name="Nagy L.G."/>
            <person name="Martin F.M."/>
        </authorList>
    </citation>
    <scope>NUCLEOTIDE SEQUENCE</scope>
    <source>
        <strain evidence="2">Prilba</strain>
    </source>
</reference>
<protein>
    <recommendedName>
        <fullName evidence="1">Fungal STAND N-terminal Goodbye domain-containing protein</fullName>
    </recommendedName>
</protein>
<organism evidence="2 3">
    <name type="scientific">Russula ochroleuca</name>
    <dbReference type="NCBI Taxonomy" id="152965"/>
    <lineage>
        <taxon>Eukaryota</taxon>
        <taxon>Fungi</taxon>
        <taxon>Dikarya</taxon>
        <taxon>Basidiomycota</taxon>
        <taxon>Agaricomycotina</taxon>
        <taxon>Agaricomycetes</taxon>
        <taxon>Russulales</taxon>
        <taxon>Russulaceae</taxon>
        <taxon>Russula</taxon>
    </lineage>
</organism>
<dbReference type="AlphaFoldDB" id="A0A9P5N492"/>
<dbReference type="Pfam" id="PF17109">
    <property type="entry name" value="Goodbye"/>
    <property type="match status" value="1"/>
</dbReference>
<dbReference type="OrthoDB" id="448455at2759"/>
<keyword evidence="3" id="KW-1185">Reference proteome</keyword>
<comment type="caution">
    <text evidence="2">The sequence shown here is derived from an EMBL/GenBank/DDBJ whole genome shotgun (WGS) entry which is preliminary data.</text>
</comment>
<evidence type="ECO:0000259" key="1">
    <source>
        <dbReference type="Pfam" id="PF17109"/>
    </source>
</evidence>
<reference evidence="2" key="1">
    <citation type="submission" date="2019-10" db="EMBL/GenBank/DDBJ databases">
        <authorList>
            <consortium name="DOE Joint Genome Institute"/>
            <person name="Kuo A."/>
            <person name="Miyauchi S."/>
            <person name="Kiss E."/>
            <person name="Drula E."/>
            <person name="Kohler A."/>
            <person name="Sanchez-Garcia M."/>
            <person name="Andreopoulos B."/>
            <person name="Barry K.W."/>
            <person name="Bonito G."/>
            <person name="Buee M."/>
            <person name="Carver A."/>
            <person name="Chen C."/>
            <person name="Cichocki N."/>
            <person name="Clum A."/>
            <person name="Culley D."/>
            <person name="Crous P.W."/>
            <person name="Fauchery L."/>
            <person name="Girlanda M."/>
            <person name="Hayes R."/>
            <person name="Keri Z."/>
            <person name="LaButti K."/>
            <person name="Lipzen A."/>
            <person name="Lombard V."/>
            <person name="Magnuson J."/>
            <person name="Maillard F."/>
            <person name="Morin E."/>
            <person name="Murat C."/>
            <person name="Nolan M."/>
            <person name="Ohm R."/>
            <person name="Pangilinan J."/>
            <person name="Pereira M."/>
            <person name="Perotto S."/>
            <person name="Peter M."/>
            <person name="Riley R."/>
            <person name="Sitrit Y."/>
            <person name="Stielow B."/>
            <person name="Szollosi G."/>
            <person name="Zifcakova L."/>
            <person name="Stursova M."/>
            <person name="Spatafora J.W."/>
            <person name="Tedersoo L."/>
            <person name="Vaario L.-M."/>
            <person name="Yamada A."/>
            <person name="Yan M."/>
            <person name="Wang P."/>
            <person name="Xu J."/>
            <person name="Bruns T."/>
            <person name="Baldrian P."/>
            <person name="Vilgalys R."/>
            <person name="Henrissat B."/>
            <person name="Grigoriev I.V."/>
            <person name="Hibbett D."/>
            <person name="Nagy L.G."/>
            <person name="Martin F.M."/>
        </authorList>
    </citation>
    <scope>NUCLEOTIDE SEQUENCE</scope>
    <source>
        <strain evidence="2">Prilba</strain>
    </source>
</reference>
<sequence>MASFGRGCTCKLSCALRPSRLLNGFLHSHSTDSMSSSSSNPNVSFSRFQDLFNKALSEYSEKTGKDITTDPLTARLLPCDSSDAVLAILQEQAHAFNQFRNGDWKVQLMRRLKPTVDILLGLSTSGVFGEGIGLRLPAAKAIFAGVGLLLAAAKGVSTSYDALIELFECFEHYLGRLKVLTEIPSAVGEILVKIMVQLVEVLALATQQIKQGRFSEFVVVDTSHLA</sequence>
<feature type="domain" description="Fungal STAND N-terminal Goodbye" evidence="1">
    <location>
        <begin position="52"/>
        <end position="179"/>
    </location>
</feature>
<accession>A0A9P5N492</accession>
<evidence type="ECO:0000313" key="3">
    <source>
        <dbReference type="Proteomes" id="UP000759537"/>
    </source>
</evidence>
<name>A0A9P5N492_9AGAM</name>
<proteinExistence type="predicted"/>
<dbReference type="EMBL" id="WHVB01000002">
    <property type="protein sequence ID" value="KAF8486141.1"/>
    <property type="molecule type" value="Genomic_DNA"/>
</dbReference>
<evidence type="ECO:0000313" key="2">
    <source>
        <dbReference type="EMBL" id="KAF8486141.1"/>
    </source>
</evidence>
<gene>
    <name evidence="2" type="ORF">DFH94DRAFT_170319</name>
</gene>
<dbReference type="InterPro" id="IPR031350">
    <property type="entry name" value="Goodbye_dom"/>
</dbReference>
<dbReference type="Proteomes" id="UP000759537">
    <property type="component" value="Unassembled WGS sequence"/>
</dbReference>